<evidence type="ECO:0000256" key="9">
    <source>
        <dbReference type="SAM" id="MobiDB-lite"/>
    </source>
</evidence>
<dbReference type="PROSITE" id="PS50294">
    <property type="entry name" value="WD_REPEATS_REGION"/>
    <property type="match status" value="3"/>
</dbReference>
<keyword evidence="6" id="KW-0539">Nucleus</keyword>
<dbReference type="PROSITE" id="PS50082">
    <property type="entry name" value="WD_REPEATS_2"/>
    <property type="match status" value="3"/>
</dbReference>
<keyword evidence="5" id="KW-0677">Repeat</keyword>
<dbReference type="InterPro" id="IPR015943">
    <property type="entry name" value="WD40/YVTN_repeat-like_dom_sf"/>
</dbReference>
<name>A0AAV2HC69_LYMST</name>
<feature type="region of interest" description="Disordered" evidence="9">
    <location>
        <begin position="1"/>
        <end position="114"/>
    </location>
</feature>
<feature type="compositionally biased region" description="Polar residues" evidence="9">
    <location>
        <begin position="45"/>
        <end position="72"/>
    </location>
</feature>
<gene>
    <name evidence="10" type="ORF">GSLYS_00005302001</name>
</gene>
<organism evidence="10 11">
    <name type="scientific">Lymnaea stagnalis</name>
    <name type="common">Great pond snail</name>
    <name type="synonym">Helix stagnalis</name>
    <dbReference type="NCBI Taxonomy" id="6523"/>
    <lineage>
        <taxon>Eukaryota</taxon>
        <taxon>Metazoa</taxon>
        <taxon>Spiralia</taxon>
        <taxon>Lophotrochozoa</taxon>
        <taxon>Mollusca</taxon>
        <taxon>Gastropoda</taxon>
        <taxon>Heterobranchia</taxon>
        <taxon>Euthyneura</taxon>
        <taxon>Panpulmonata</taxon>
        <taxon>Hygrophila</taxon>
        <taxon>Lymnaeoidea</taxon>
        <taxon>Lymnaeidae</taxon>
        <taxon>Lymnaea</taxon>
    </lineage>
</organism>
<evidence type="ECO:0000256" key="6">
    <source>
        <dbReference type="ARBA" id="ARBA00023242"/>
    </source>
</evidence>
<feature type="repeat" description="WD" evidence="8">
    <location>
        <begin position="439"/>
        <end position="479"/>
    </location>
</feature>
<dbReference type="InterPro" id="IPR001680">
    <property type="entry name" value="WD40_rpt"/>
</dbReference>
<comment type="subcellular location">
    <subcellularLocation>
        <location evidence="2">Cytoplasm</location>
    </subcellularLocation>
    <subcellularLocation>
        <location evidence="1">Nucleus</location>
    </subcellularLocation>
</comment>
<evidence type="ECO:0000256" key="5">
    <source>
        <dbReference type="ARBA" id="ARBA00022737"/>
    </source>
</evidence>
<evidence type="ECO:0000256" key="4">
    <source>
        <dbReference type="ARBA" id="ARBA00022574"/>
    </source>
</evidence>
<proteinExistence type="predicted"/>
<evidence type="ECO:0000256" key="3">
    <source>
        <dbReference type="ARBA" id="ARBA00022490"/>
    </source>
</evidence>
<feature type="compositionally biased region" description="Basic residues" evidence="9">
    <location>
        <begin position="90"/>
        <end position="100"/>
    </location>
</feature>
<reference evidence="10 11" key="1">
    <citation type="submission" date="2024-04" db="EMBL/GenBank/DDBJ databases">
        <authorList>
            <consortium name="Genoscope - CEA"/>
            <person name="William W."/>
        </authorList>
    </citation>
    <scope>NUCLEOTIDE SEQUENCE [LARGE SCALE GENOMIC DNA]</scope>
</reference>
<dbReference type="FunFam" id="2.130.10.10:FF:000080">
    <property type="entry name" value="WD repeat-containing protein 37"/>
    <property type="match status" value="1"/>
</dbReference>
<dbReference type="InterPro" id="IPR020472">
    <property type="entry name" value="WD40_PAC1"/>
</dbReference>
<comment type="caution">
    <text evidence="10">The sequence shown here is derived from an EMBL/GenBank/DDBJ whole genome shotgun (WGS) entry which is preliminary data.</text>
</comment>
<evidence type="ECO:0000256" key="1">
    <source>
        <dbReference type="ARBA" id="ARBA00004123"/>
    </source>
</evidence>
<dbReference type="EMBL" id="CAXITT010000083">
    <property type="protein sequence ID" value="CAL1531207.1"/>
    <property type="molecule type" value="Genomic_DNA"/>
</dbReference>
<dbReference type="SMART" id="SM00320">
    <property type="entry name" value="WD40"/>
    <property type="match status" value="7"/>
</dbReference>
<dbReference type="InterPro" id="IPR019775">
    <property type="entry name" value="WD40_repeat_CS"/>
</dbReference>
<dbReference type="CDD" id="cd00200">
    <property type="entry name" value="WD40"/>
    <property type="match status" value="1"/>
</dbReference>
<protein>
    <recommendedName>
        <fullName evidence="7">WD repeat-containing protein 37</fullName>
    </recommendedName>
</protein>
<dbReference type="Proteomes" id="UP001497497">
    <property type="component" value="Unassembled WGS sequence"/>
</dbReference>
<feature type="repeat" description="WD" evidence="8">
    <location>
        <begin position="396"/>
        <end position="437"/>
    </location>
</feature>
<dbReference type="GO" id="GO:0005737">
    <property type="term" value="C:cytoplasm"/>
    <property type="evidence" value="ECO:0007669"/>
    <property type="project" value="UniProtKB-SubCell"/>
</dbReference>
<dbReference type="Gene3D" id="2.130.10.10">
    <property type="entry name" value="YVTN repeat-like/Quinoprotein amine dehydrogenase"/>
    <property type="match status" value="3"/>
</dbReference>
<feature type="repeat" description="WD" evidence="8">
    <location>
        <begin position="271"/>
        <end position="302"/>
    </location>
</feature>
<dbReference type="SUPFAM" id="SSF50978">
    <property type="entry name" value="WD40 repeat-like"/>
    <property type="match status" value="1"/>
</dbReference>
<dbReference type="Pfam" id="PF00400">
    <property type="entry name" value="WD40"/>
    <property type="match status" value="5"/>
</dbReference>
<evidence type="ECO:0000256" key="7">
    <source>
        <dbReference type="ARBA" id="ARBA00040954"/>
    </source>
</evidence>
<evidence type="ECO:0000256" key="8">
    <source>
        <dbReference type="PROSITE-ProRule" id="PRU00221"/>
    </source>
</evidence>
<keyword evidence="4 8" id="KW-0853">WD repeat</keyword>
<keyword evidence="3" id="KW-0963">Cytoplasm</keyword>
<evidence type="ECO:0000256" key="2">
    <source>
        <dbReference type="ARBA" id="ARBA00004496"/>
    </source>
</evidence>
<feature type="region of interest" description="Disordered" evidence="9">
    <location>
        <begin position="173"/>
        <end position="193"/>
    </location>
</feature>
<dbReference type="AlphaFoldDB" id="A0AAV2HC69"/>
<evidence type="ECO:0000313" key="10">
    <source>
        <dbReference type="EMBL" id="CAL1531207.1"/>
    </source>
</evidence>
<dbReference type="GO" id="GO:0005634">
    <property type="term" value="C:nucleus"/>
    <property type="evidence" value="ECO:0007669"/>
    <property type="project" value="UniProtKB-SubCell"/>
</dbReference>
<dbReference type="InterPro" id="IPR036322">
    <property type="entry name" value="WD40_repeat_dom_sf"/>
</dbReference>
<evidence type="ECO:0000313" key="11">
    <source>
        <dbReference type="Proteomes" id="UP001497497"/>
    </source>
</evidence>
<accession>A0AAV2HC69</accession>
<dbReference type="PANTHER" id="PTHR19855:SF12">
    <property type="entry name" value="WD REPEAT-CONTAINING PROTEIN 37"/>
    <property type="match status" value="1"/>
</dbReference>
<dbReference type="PRINTS" id="PR00320">
    <property type="entry name" value="GPROTEINBRPT"/>
</dbReference>
<dbReference type="PANTHER" id="PTHR19855">
    <property type="entry name" value="WD40 REPEAT PROTEIN 12, 37"/>
    <property type="match status" value="1"/>
</dbReference>
<keyword evidence="11" id="KW-1185">Reference proteome</keyword>
<dbReference type="PROSITE" id="PS00678">
    <property type="entry name" value="WD_REPEATS_1"/>
    <property type="match status" value="1"/>
</dbReference>
<sequence>MPLESLPGSKDSLSHKPQLNASKEVASHKPLSNAGKDPNTHKPLLSSNKDNTSHKSQASGSKEASSIKTMTSVGKDFNNHKPPSLIPKSKGPRVMRRHRSHTDGSRGPQTPGISRYREDLEMEGLLPSHFRDRLYDLFLQIEKEFEHLYMSNMALQERLDLVAEKLVGESGSLEKTPLESQDSTDYGAKNKKSQLSQRIKTTYKQSTSKLVSSFRTPNPVYSVVKHFRGHRDGVWEVSVSRSHTHQVIGTASADHSGRIFSVETGSCLLQYIGHKGSVNSIRFHPTQELVLTASGDATAHIWRAPLSQFSPVDILKSHSSGEDEIDSSGREDTADDLNDFAHEANIIRSPHLELMQHSEVVTAADWMSQGSQVITVSWDRMAVLADAETGEQISQLSGHDQELTDVHAHQSQRLVLTSSKDTTFRLWDFRGPAMLVNVFQGHTQQVTSAVFASGDKVVSGSDDRTVKVWDMRNMRSPIAAIRTDSEVNRLSVSQVQNIIAIPHDNRNIRLYDINGVRIGRLPRNNRQGHARMVCSVAWAENHPTCNLFSCGFDRQVLGWMINNPVKE</sequence>